<dbReference type="CDD" id="cd00038">
    <property type="entry name" value="CAP_ED"/>
    <property type="match status" value="1"/>
</dbReference>
<dbReference type="Proteomes" id="UP000315377">
    <property type="component" value="Chromosome"/>
</dbReference>
<dbReference type="AlphaFoldDB" id="A0AAP9DV46"/>
<dbReference type="Proteomes" id="UP001209276">
    <property type="component" value="Unassembled WGS sequence"/>
</dbReference>
<dbReference type="Pfam" id="PF00027">
    <property type="entry name" value="cNMP_binding"/>
    <property type="match status" value="1"/>
</dbReference>
<dbReference type="EMBL" id="CP041405">
    <property type="protein sequence ID" value="QDM44905.1"/>
    <property type="molecule type" value="Genomic_DNA"/>
</dbReference>
<dbReference type="GeneID" id="76997566"/>
<evidence type="ECO:0000313" key="4">
    <source>
        <dbReference type="EMBL" id="QDM44905.1"/>
    </source>
</evidence>
<evidence type="ECO:0000313" key="5">
    <source>
        <dbReference type="Proteomes" id="UP000315377"/>
    </source>
</evidence>
<dbReference type="Gene3D" id="2.60.120.10">
    <property type="entry name" value="Jelly Rolls"/>
    <property type="match status" value="1"/>
</dbReference>
<name>A0AAP9DV46_PANTH</name>
<keyword evidence="6" id="KW-1185">Reference proteome</keyword>
<sequence length="194" mass="22629">MKEILFKYMTRFTSLNEEEQRAIVEDIVVEEYKKGTVLLRQGDVPTTCYFVLKGCVRQYSINEAGKEVTSNFYTEEQAISIFNSHKQDKSFEYTLTCLEDSVLVVGDLAVEKDMYNKYGQLESMTRMMIEEKFGQVQDEYAAFIASTPEERFKSLLRQRPHLIDRVPQHQLASYLGITPESLSRIKKRVHQDDK</sequence>
<accession>A0AAP9DV46</accession>
<dbReference type="InterPro" id="IPR018490">
    <property type="entry name" value="cNMP-bd_dom_sf"/>
</dbReference>
<dbReference type="PROSITE" id="PS50042">
    <property type="entry name" value="CNMP_BINDING_3"/>
    <property type="match status" value="1"/>
</dbReference>
<dbReference type="RefSeq" id="WP_087440327.1">
    <property type="nucleotide sequence ID" value="NZ_CABMNB010000005.1"/>
</dbReference>
<feature type="domain" description="Cyclic nucleotide-binding" evidence="2">
    <location>
        <begin position="11"/>
        <end position="57"/>
    </location>
</feature>
<organism evidence="4 5">
    <name type="scientific">Paenibacillus thiaminolyticus</name>
    <name type="common">Bacillus thiaminolyticus</name>
    <dbReference type="NCBI Taxonomy" id="49283"/>
    <lineage>
        <taxon>Bacteria</taxon>
        <taxon>Bacillati</taxon>
        <taxon>Bacillota</taxon>
        <taxon>Bacilli</taxon>
        <taxon>Bacillales</taxon>
        <taxon>Paenibacillaceae</taxon>
        <taxon>Paenibacillus</taxon>
    </lineage>
</organism>
<dbReference type="InterPro" id="IPR014710">
    <property type="entry name" value="RmlC-like_jellyroll"/>
</dbReference>
<gene>
    <name evidence="4" type="ORF">FLT43_16515</name>
    <name evidence="3" type="ORF">M5W83_15110</name>
</gene>
<reference evidence="3 6" key="2">
    <citation type="submission" date="2022-05" db="EMBL/GenBank/DDBJ databases">
        <title>Genome Sequencing of Bee-Associated Microbes.</title>
        <authorList>
            <person name="Dunlap C."/>
        </authorList>
    </citation>
    <scope>NUCLEOTIDE SEQUENCE [LARGE SCALE GENOMIC DNA]</scope>
    <source>
        <strain evidence="3 6">NRRL B-14613</strain>
    </source>
</reference>
<keyword evidence="1" id="KW-0010">Activator</keyword>
<dbReference type="SMART" id="SM00100">
    <property type="entry name" value="cNMP"/>
    <property type="match status" value="1"/>
</dbReference>
<evidence type="ECO:0000259" key="2">
    <source>
        <dbReference type="PROSITE" id="PS50042"/>
    </source>
</evidence>
<evidence type="ECO:0000313" key="6">
    <source>
        <dbReference type="Proteomes" id="UP001209276"/>
    </source>
</evidence>
<dbReference type="EMBL" id="JAMDMM010000027">
    <property type="protein sequence ID" value="MCY9608476.1"/>
    <property type="molecule type" value="Genomic_DNA"/>
</dbReference>
<evidence type="ECO:0000313" key="3">
    <source>
        <dbReference type="EMBL" id="MCY9608476.1"/>
    </source>
</evidence>
<evidence type="ECO:0000256" key="1">
    <source>
        <dbReference type="ARBA" id="ARBA00023159"/>
    </source>
</evidence>
<reference evidence="4 5" key="1">
    <citation type="submission" date="2019-07" db="EMBL/GenBank/DDBJ databases">
        <title>Paenibacillus thiaminolyticus NRRL B-4156.</title>
        <authorList>
            <person name="Hehnly C."/>
            <person name="Zhang L."/>
        </authorList>
    </citation>
    <scope>NUCLEOTIDE SEQUENCE [LARGE SCALE GENOMIC DNA]</scope>
    <source>
        <strain evidence="4 5">NRRL B-4156</strain>
    </source>
</reference>
<proteinExistence type="predicted"/>
<dbReference type="SUPFAM" id="SSF51206">
    <property type="entry name" value="cAMP-binding domain-like"/>
    <property type="match status" value="1"/>
</dbReference>
<dbReference type="InterPro" id="IPR000595">
    <property type="entry name" value="cNMP-bd_dom"/>
</dbReference>
<protein>
    <submittedName>
        <fullName evidence="4">Crp/Fnr family transcriptional regulator</fullName>
    </submittedName>
</protein>